<dbReference type="KEGG" id="cci:CC1G_05567"/>
<proteinExistence type="predicted"/>
<evidence type="ECO:0000313" key="1">
    <source>
        <dbReference type="EMBL" id="EAU83663.2"/>
    </source>
</evidence>
<accession>A8P1F7</accession>
<dbReference type="InParanoid" id="A8P1F7"/>
<dbReference type="Proteomes" id="UP000001861">
    <property type="component" value="Unassembled WGS sequence"/>
</dbReference>
<gene>
    <name evidence="1" type="ORF">CC1G_05567</name>
</gene>
<dbReference type="VEuPathDB" id="FungiDB:CC1G_05567"/>
<protein>
    <recommendedName>
        <fullName evidence="3">F-box domain-containing protein</fullName>
    </recommendedName>
</protein>
<evidence type="ECO:0008006" key="3">
    <source>
        <dbReference type="Google" id="ProtNLM"/>
    </source>
</evidence>
<keyword evidence="2" id="KW-1185">Reference proteome</keyword>
<dbReference type="EMBL" id="AACS02000013">
    <property type="protein sequence ID" value="EAU83663.2"/>
    <property type="molecule type" value="Genomic_DNA"/>
</dbReference>
<name>A8P1F7_COPC7</name>
<dbReference type="GeneID" id="6014655"/>
<dbReference type="AlphaFoldDB" id="A8P1F7"/>
<comment type="caution">
    <text evidence="1">The sequence shown here is derived from an EMBL/GenBank/DDBJ whole genome shotgun (WGS) entry which is preliminary data.</text>
</comment>
<reference evidence="1 2" key="1">
    <citation type="journal article" date="2010" name="Proc. Natl. Acad. Sci. U.S.A.">
        <title>Insights into evolution of multicellular fungi from the assembled chromosomes of the mushroom Coprinopsis cinerea (Coprinus cinereus).</title>
        <authorList>
            <person name="Stajich J.E."/>
            <person name="Wilke S.K."/>
            <person name="Ahren D."/>
            <person name="Au C.H."/>
            <person name="Birren B.W."/>
            <person name="Borodovsky M."/>
            <person name="Burns C."/>
            <person name="Canback B."/>
            <person name="Casselton L.A."/>
            <person name="Cheng C.K."/>
            <person name="Deng J."/>
            <person name="Dietrich F.S."/>
            <person name="Fargo D.C."/>
            <person name="Farman M.L."/>
            <person name="Gathman A.C."/>
            <person name="Goldberg J."/>
            <person name="Guigo R."/>
            <person name="Hoegger P.J."/>
            <person name="Hooker J.B."/>
            <person name="Huggins A."/>
            <person name="James T.Y."/>
            <person name="Kamada T."/>
            <person name="Kilaru S."/>
            <person name="Kodira C."/>
            <person name="Kues U."/>
            <person name="Kupfer D."/>
            <person name="Kwan H.S."/>
            <person name="Lomsadze A."/>
            <person name="Li W."/>
            <person name="Lilly W.W."/>
            <person name="Ma L.J."/>
            <person name="Mackey A.J."/>
            <person name="Manning G."/>
            <person name="Martin F."/>
            <person name="Muraguchi H."/>
            <person name="Natvig D.O."/>
            <person name="Palmerini H."/>
            <person name="Ramesh M.A."/>
            <person name="Rehmeyer C.J."/>
            <person name="Roe B.A."/>
            <person name="Shenoy N."/>
            <person name="Stanke M."/>
            <person name="Ter-Hovhannisyan V."/>
            <person name="Tunlid A."/>
            <person name="Velagapudi R."/>
            <person name="Vision T.J."/>
            <person name="Zeng Q."/>
            <person name="Zolan M.E."/>
            <person name="Pukkila P.J."/>
        </authorList>
    </citation>
    <scope>NUCLEOTIDE SEQUENCE [LARGE SCALE GENOMIC DNA]</scope>
    <source>
        <strain evidence="2">Okayama-7 / 130 / ATCC MYA-4618 / FGSC 9003</strain>
    </source>
</reference>
<dbReference type="CDD" id="cd09917">
    <property type="entry name" value="F-box_SF"/>
    <property type="match status" value="1"/>
</dbReference>
<sequence>MATWSDIPFDIMENVLAILSLSGVSVAQKDQHRQLQDLINVSAVCRTWRAHTINAKSAWANVAGAHKVSPTISSAILTRSGDYPLVISSVIPANFGISSLTGHHWDAIRANFHRVRGFVAEFEGKPDIPPLLATLSLPAPSLVGLFLTSKTYARIDVPALLANSAPALRFVCIRNLDVVNTVAPALQNVVGIHYDIPQIDDEDLQGETCIGLLRNTPLAENIQIGQFRFPSRYYDDDVGCYAPYEAVPPIPLPRARQVHITGDLLGVTAALTRLDLPQSCKYHFDFIVDENPRTGHVTNAGYETFSRLDRIWAGKRYPVLQVFLCQGYIYLQTWANPGNFGNLLKMEMSRFEFPDMPFIEPNGLYEFFVFLAYLARQPNFQEMAARVRQLDVNIQLNLEDIDIFFQEACGYLQEFFAVFSGVVHIRAVGNALPFLTDYRHLMRTSVPGAYQPPFPILQRLDVINVDPKLVPAARQGLQELLVLRQSVIPNCPPLQIC</sequence>
<dbReference type="RefSeq" id="XP_001838086.2">
    <property type="nucleotide sequence ID" value="XM_001838034.2"/>
</dbReference>
<organism evidence="1 2">
    <name type="scientific">Coprinopsis cinerea (strain Okayama-7 / 130 / ATCC MYA-4618 / FGSC 9003)</name>
    <name type="common">Inky cap fungus</name>
    <name type="synonym">Hormographiella aspergillata</name>
    <dbReference type="NCBI Taxonomy" id="240176"/>
    <lineage>
        <taxon>Eukaryota</taxon>
        <taxon>Fungi</taxon>
        <taxon>Dikarya</taxon>
        <taxon>Basidiomycota</taxon>
        <taxon>Agaricomycotina</taxon>
        <taxon>Agaricomycetes</taxon>
        <taxon>Agaricomycetidae</taxon>
        <taxon>Agaricales</taxon>
        <taxon>Agaricineae</taxon>
        <taxon>Psathyrellaceae</taxon>
        <taxon>Coprinopsis</taxon>
    </lineage>
</organism>
<dbReference type="Gene3D" id="1.20.1280.50">
    <property type="match status" value="1"/>
</dbReference>
<dbReference type="HOGENOM" id="CLU_548605_0_0_1"/>
<evidence type="ECO:0000313" key="2">
    <source>
        <dbReference type="Proteomes" id="UP000001861"/>
    </source>
</evidence>